<dbReference type="Gene3D" id="3.40.50.720">
    <property type="entry name" value="NAD(P)-binding Rossmann-like Domain"/>
    <property type="match status" value="1"/>
</dbReference>
<evidence type="ECO:0000256" key="1">
    <source>
        <dbReference type="ARBA" id="ARBA00011009"/>
    </source>
</evidence>
<dbReference type="Pfam" id="PF07479">
    <property type="entry name" value="NAD_Gly3P_dh_C"/>
    <property type="match status" value="1"/>
</dbReference>
<evidence type="ECO:0000313" key="9">
    <source>
        <dbReference type="EMBL" id="CEL25135.1"/>
    </source>
</evidence>
<gene>
    <name evidence="9" type="primary">gpsA</name>
    <name evidence="9" type="ORF">MB9_1499</name>
</gene>
<name>A0A0S4FQ27_METFO</name>
<dbReference type="SUPFAM" id="SSF48179">
    <property type="entry name" value="6-phosphogluconate dehydrogenase C-terminal domain-like"/>
    <property type="match status" value="1"/>
</dbReference>
<dbReference type="GO" id="GO:0005829">
    <property type="term" value="C:cytosol"/>
    <property type="evidence" value="ECO:0007669"/>
    <property type="project" value="TreeGrafter"/>
</dbReference>
<feature type="binding site" evidence="4">
    <location>
        <begin position="249"/>
        <end position="250"/>
    </location>
    <ligand>
        <name>substrate</name>
    </ligand>
</feature>
<dbReference type="EMBL" id="LN734822">
    <property type="protein sequence ID" value="CEL25135.1"/>
    <property type="molecule type" value="Genomic_DNA"/>
</dbReference>
<dbReference type="Gene3D" id="1.10.1040.10">
    <property type="entry name" value="N-(1-d-carboxylethyl)-l-norvaline Dehydrogenase, domain 2"/>
    <property type="match status" value="1"/>
</dbReference>
<evidence type="ECO:0000256" key="2">
    <source>
        <dbReference type="ARBA" id="ARBA00023002"/>
    </source>
</evidence>
<evidence type="ECO:0000259" key="8">
    <source>
        <dbReference type="Pfam" id="PF07479"/>
    </source>
</evidence>
<dbReference type="AlphaFoldDB" id="A0A0S4FQ27"/>
<feature type="binding site" evidence="5">
    <location>
        <position position="137"/>
    </location>
    <ligand>
        <name>NAD(+)</name>
        <dbReference type="ChEBI" id="CHEBI:57540"/>
    </ligand>
</feature>
<feature type="active site" description="Proton acceptor" evidence="3">
    <location>
        <position position="186"/>
    </location>
</feature>
<dbReference type="PANTHER" id="PTHR11728">
    <property type="entry name" value="GLYCEROL-3-PHOSPHATE DEHYDROGENASE"/>
    <property type="match status" value="1"/>
</dbReference>
<dbReference type="PRINTS" id="PR00077">
    <property type="entry name" value="GPDHDRGNASE"/>
</dbReference>
<feature type="domain" description="Glycerol-3-phosphate dehydrogenase NAD-dependent N-terminal" evidence="7">
    <location>
        <begin position="2"/>
        <end position="152"/>
    </location>
</feature>
<dbReference type="Proteomes" id="UP000062768">
    <property type="component" value="Chromosome I"/>
</dbReference>
<proteinExistence type="inferred from homology"/>
<dbReference type="RefSeq" id="WP_060537885.1">
    <property type="nucleotide sequence ID" value="NZ_LN734822.1"/>
</dbReference>
<protein>
    <submittedName>
        <fullName evidence="9">Glycerol-3-phosphate dehydrogenase [NAD(P)+]</fullName>
        <ecNumber evidence="9">1.1.1.94</ecNumber>
    </submittedName>
</protein>
<dbReference type="GO" id="GO:0046168">
    <property type="term" value="P:glycerol-3-phosphate catabolic process"/>
    <property type="evidence" value="ECO:0007669"/>
    <property type="project" value="InterPro"/>
</dbReference>
<evidence type="ECO:0000256" key="3">
    <source>
        <dbReference type="PIRSR" id="PIRSR000114-1"/>
    </source>
</evidence>
<dbReference type="InterPro" id="IPR011128">
    <property type="entry name" value="G3P_DH_NAD-dep_N"/>
</dbReference>
<dbReference type="EC" id="1.1.1.94" evidence="9"/>
<evidence type="ECO:0000259" key="7">
    <source>
        <dbReference type="Pfam" id="PF01210"/>
    </source>
</evidence>
<evidence type="ECO:0000256" key="4">
    <source>
        <dbReference type="PIRSR" id="PIRSR000114-2"/>
    </source>
</evidence>
<feature type="binding site" evidence="4">
    <location>
        <position position="105"/>
    </location>
    <ligand>
        <name>substrate</name>
    </ligand>
</feature>
<dbReference type="Pfam" id="PF01210">
    <property type="entry name" value="NAD_Gly3P_dh_N"/>
    <property type="match status" value="1"/>
</dbReference>
<keyword evidence="5 6" id="KW-0520">NAD</keyword>
<dbReference type="InterPro" id="IPR006109">
    <property type="entry name" value="G3P_DH_NAD-dep_C"/>
</dbReference>
<dbReference type="InterPro" id="IPR008927">
    <property type="entry name" value="6-PGluconate_DH-like_C_sf"/>
</dbReference>
<dbReference type="InterPro" id="IPR013328">
    <property type="entry name" value="6PGD_dom2"/>
</dbReference>
<dbReference type="SUPFAM" id="SSF51735">
    <property type="entry name" value="NAD(P)-binding Rossmann-fold domains"/>
    <property type="match status" value="1"/>
</dbReference>
<dbReference type="GO" id="GO:0005975">
    <property type="term" value="P:carbohydrate metabolic process"/>
    <property type="evidence" value="ECO:0007669"/>
    <property type="project" value="InterPro"/>
</dbReference>
<organism evidence="9 10">
    <name type="scientific">Methanobacterium formicicum</name>
    <dbReference type="NCBI Taxonomy" id="2162"/>
    <lineage>
        <taxon>Archaea</taxon>
        <taxon>Methanobacteriati</taxon>
        <taxon>Methanobacteriota</taxon>
        <taxon>Methanomada group</taxon>
        <taxon>Methanobacteria</taxon>
        <taxon>Methanobacteriales</taxon>
        <taxon>Methanobacteriaceae</taxon>
        <taxon>Methanobacterium</taxon>
    </lineage>
</organism>
<evidence type="ECO:0000313" key="10">
    <source>
        <dbReference type="Proteomes" id="UP000062768"/>
    </source>
</evidence>
<dbReference type="InterPro" id="IPR036291">
    <property type="entry name" value="NAD(P)-bd_dom_sf"/>
</dbReference>
<evidence type="ECO:0000256" key="6">
    <source>
        <dbReference type="RuleBase" id="RU000437"/>
    </source>
</evidence>
<keyword evidence="2 6" id="KW-0560">Oxidoreductase</keyword>
<dbReference type="GO" id="GO:0047952">
    <property type="term" value="F:glycerol-3-phosphate dehydrogenase [NAD(P)+] activity"/>
    <property type="evidence" value="ECO:0007669"/>
    <property type="project" value="UniProtKB-EC"/>
</dbReference>
<feature type="domain" description="Glycerol-3-phosphate dehydrogenase NAD-dependent C-terminal" evidence="8">
    <location>
        <begin position="175"/>
        <end position="311"/>
    </location>
</feature>
<reference evidence="9" key="1">
    <citation type="submission" date="2014-09" db="EMBL/GenBank/DDBJ databases">
        <authorList>
            <person name="Wibberg D."/>
        </authorList>
    </citation>
    <scope>NUCLEOTIDE SEQUENCE [LARGE SCALE GENOMIC DNA]</scope>
    <source>
        <strain evidence="9">Mb9</strain>
    </source>
</reference>
<dbReference type="InterPro" id="IPR006168">
    <property type="entry name" value="G3P_DH_NAD-dep"/>
</dbReference>
<accession>A0A0S4FQ27</accession>
<evidence type="ECO:0000256" key="5">
    <source>
        <dbReference type="PIRSR" id="PIRSR000114-3"/>
    </source>
</evidence>
<feature type="binding site" evidence="5">
    <location>
        <begin position="7"/>
        <end position="12"/>
    </location>
    <ligand>
        <name>NAD(+)</name>
        <dbReference type="ChEBI" id="CHEBI:57540"/>
    </ligand>
</feature>
<dbReference type="GeneID" id="26739738"/>
<feature type="binding site" evidence="5">
    <location>
        <position position="249"/>
    </location>
    <ligand>
        <name>NAD(+)</name>
        <dbReference type="ChEBI" id="CHEBI:57540"/>
    </ligand>
</feature>
<dbReference type="PATRIC" id="fig|2162.10.peg.1565"/>
<sequence>MKVSVLGPGSFGTAVAQLISQNVNEINLFGRNKDIINSINQKNINNVYHPWVPLNENIKAFKLENKNLIMDSDLIIFCIPSGSTRIVAEYLSGVLDDQIVISTAKGIEYPSVKYMTQVIKEETGLDNIFSLSGPTFADELIRNVLSAVTMGIRGSHKDIINLFKSPNILLDVSEDVEGVELCSILKNIYATAMGIFDTYYQGNNEHNALLNLCFKEMDSILRASGHMGLYSNFCSFGDLVLTANTDKSRNRTIGLMLGKNMKLDPSSPVNVESIKSVKAIKMMSNNYNFKTPILDFVDLAFDEREDIRQLMNQLIKRLDYSPINL</sequence>
<dbReference type="GO" id="GO:0051287">
    <property type="term" value="F:NAD binding"/>
    <property type="evidence" value="ECO:0007669"/>
    <property type="project" value="InterPro"/>
</dbReference>
<keyword evidence="10" id="KW-1185">Reference proteome</keyword>
<dbReference type="PIRSF" id="PIRSF000114">
    <property type="entry name" value="Glycerol-3-P_dh"/>
    <property type="match status" value="1"/>
</dbReference>
<comment type="similarity">
    <text evidence="1 6">Belongs to the NAD-dependent glycerol-3-phosphate dehydrogenase family.</text>
</comment>
<dbReference type="PANTHER" id="PTHR11728:SF1">
    <property type="entry name" value="GLYCEROL-3-PHOSPHATE DEHYDROGENASE [NAD(+)] 2, CHLOROPLASTIC"/>
    <property type="match status" value="1"/>
</dbReference>